<evidence type="ECO:0000313" key="1">
    <source>
        <dbReference type="EMBL" id="CAA6803687.1"/>
    </source>
</evidence>
<reference evidence="1" key="1">
    <citation type="submission" date="2020-01" db="EMBL/GenBank/DDBJ databases">
        <authorList>
            <person name="Meier V. D."/>
            <person name="Meier V D."/>
        </authorList>
    </citation>
    <scope>NUCLEOTIDE SEQUENCE</scope>
    <source>
        <strain evidence="1">HLG_WM_MAG_03</strain>
    </source>
</reference>
<accession>A0A6S6SE91</accession>
<name>A0A6S6SE91_9BACT</name>
<dbReference type="SUPFAM" id="SSF53187">
    <property type="entry name" value="Zn-dependent exopeptidases"/>
    <property type="match status" value="1"/>
</dbReference>
<dbReference type="AlphaFoldDB" id="A0A6S6SE91"/>
<gene>
    <name evidence="1" type="ORF">HELGO_WM35054</name>
</gene>
<dbReference type="Gene3D" id="3.40.630.40">
    <property type="entry name" value="Zn-dependent exopeptidases"/>
    <property type="match status" value="1"/>
</dbReference>
<dbReference type="EMBL" id="CACVAR010000119">
    <property type="protein sequence ID" value="CAA6803687.1"/>
    <property type="molecule type" value="Genomic_DNA"/>
</dbReference>
<dbReference type="Pfam" id="PF05013">
    <property type="entry name" value="FGase"/>
    <property type="match status" value="1"/>
</dbReference>
<protein>
    <submittedName>
        <fullName evidence="1">N-formylglutamate deformylase (EC)</fullName>
        <ecNumber evidence="1">3.5.1.68</ecNumber>
    </submittedName>
</protein>
<sequence length="265" mass="30749">MSDIKIKNEDSPYIFSIPHSGELLTSQMEWQLTPQSWKFLPNVDWHLNELYGFLKHYKVNTISTPHSRYVVDVNRPLLANKFGNYRDSIVYETNTWDEEIYALKPSEEEIDRRIERYYKPYHAELEALIIEKVKKFGKVYLIDLHSFMGPVSADVCLGNRNGTTCSDEFFTTLYNAFISENFETVKNDVFIGGYITKSYAVEDVVESVQVELHYSNYIDASDLDVAKVPQRNTALFHEAAFKLEKVFERLGIEKKDKSLFGGMFG</sequence>
<dbReference type="GO" id="GO:0050129">
    <property type="term" value="F:N-formylglutamate deformylase activity"/>
    <property type="evidence" value="ECO:0007669"/>
    <property type="project" value="UniProtKB-EC"/>
</dbReference>
<proteinExistence type="predicted"/>
<keyword evidence="1" id="KW-0378">Hydrolase</keyword>
<organism evidence="1">
    <name type="scientific">uncultured Sulfurovum sp</name>
    <dbReference type="NCBI Taxonomy" id="269237"/>
    <lineage>
        <taxon>Bacteria</taxon>
        <taxon>Pseudomonadati</taxon>
        <taxon>Campylobacterota</taxon>
        <taxon>Epsilonproteobacteria</taxon>
        <taxon>Campylobacterales</taxon>
        <taxon>Sulfurovaceae</taxon>
        <taxon>Sulfurovum</taxon>
        <taxon>environmental samples</taxon>
    </lineage>
</organism>
<dbReference type="EC" id="3.5.1.68" evidence="1"/>
<dbReference type="InterPro" id="IPR007709">
    <property type="entry name" value="N-FG_amidohydro"/>
</dbReference>